<dbReference type="RefSeq" id="WP_136915226.1">
    <property type="nucleotide sequence ID" value="NZ_CP039371.1"/>
</dbReference>
<feature type="transmembrane region" description="Helical" evidence="1">
    <location>
        <begin position="7"/>
        <end position="25"/>
    </location>
</feature>
<proteinExistence type="predicted"/>
<feature type="transmembrane region" description="Helical" evidence="1">
    <location>
        <begin position="37"/>
        <end position="54"/>
    </location>
</feature>
<dbReference type="AlphaFoldDB" id="A0A4D6XJN5"/>
<dbReference type="Proteomes" id="UP000298551">
    <property type="component" value="Chromosome"/>
</dbReference>
<accession>A0A4D6XJN5</accession>
<sequence>MNNALKAFLWVPTLPLLWCGLQFHILGHVPKSSQRAALLMLVICLAVALLFSWGRKKAISNRLHLDMRLNTVATADGEVFTGAFSSDTRFLADLEALHNVIRAVAGRESHTQGRSIMWREAALVRIWPGPSGLTPLELDVVTQALADEFAELEVQVMDATAEHTNQGAVTAERPYSTA</sequence>
<evidence type="ECO:0000256" key="1">
    <source>
        <dbReference type="SAM" id="Phobius"/>
    </source>
</evidence>
<evidence type="ECO:0000313" key="3">
    <source>
        <dbReference type="Proteomes" id="UP000298551"/>
    </source>
</evidence>
<gene>
    <name evidence="2" type="ORF">E6B08_17610</name>
</gene>
<dbReference type="EMBL" id="CP039371">
    <property type="protein sequence ID" value="QCI13075.1"/>
    <property type="molecule type" value="Genomic_DNA"/>
</dbReference>
<name>A0A4D6XJN5_PSEPU</name>
<keyword evidence="1" id="KW-1133">Transmembrane helix</keyword>
<evidence type="ECO:0000313" key="2">
    <source>
        <dbReference type="EMBL" id="QCI13075.1"/>
    </source>
</evidence>
<keyword evidence="1" id="KW-0472">Membrane</keyword>
<keyword evidence="1" id="KW-0812">Transmembrane</keyword>
<organism evidence="2 3">
    <name type="scientific">Pseudomonas putida</name>
    <name type="common">Arthrobacter siderocapsulatus</name>
    <dbReference type="NCBI Taxonomy" id="303"/>
    <lineage>
        <taxon>Bacteria</taxon>
        <taxon>Pseudomonadati</taxon>
        <taxon>Pseudomonadota</taxon>
        <taxon>Gammaproteobacteria</taxon>
        <taxon>Pseudomonadales</taxon>
        <taxon>Pseudomonadaceae</taxon>
        <taxon>Pseudomonas</taxon>
    </lineage>
</organism>
<reference evidence="3" key="1">
    <citation type="submission" date="2019-04" db="EMBL/GenBank/DDBJ databases">
        <title>Genome sequence of Pseudomonas putida 1290, an auxin catabolizing strain.</title>
        <authorList>
            <person name="Laird T.S."/>
            <person name="Leveau J.H.J."/>
        </authorList>
    </citation>
    <scope>NUCLEOTIDE SEQUENCE [LARGE SCALE GENOMIC DNA]</scope>
    <source>
        <strain evidence="3">1290</strain>
    </source>
</reference>
<dbReference type="OrthoDB" id="9954764at2"/>
<protein>
    <submittedName>
        <fullName evidence="2">Uncharacterized protein</fullName>
    </submittedName>
</protein>